<keyword evidence="4" id="KW-1185">Reference proteome</keyword>
<feature type="domain" description="AB hydrolase-1" evidence="2">
    <location>
        <begin position="15"/>
        <end position="243"/>
    </location>
</feature>
<dbReference type="Gene3D" id="3.40.50.1820">
    <property type="entry name" value="alpha/beta hydrolase"/>
    <property type="match status" value="1"/>
</dbReference>
<dbReference type="GO" id="GO:0016020">
    <property type="term" value="C:membrane"/>
    <property type="evidence" value="ECO:0007669"/>
    <property type="project" value="TreeGrafter"/>
</dbReference>
<name>A0A919P138_9CELL</name>
<dbReference type="Proteomes" id="UP000632740">
    <property type="component" value="Unassembled WGS sequence"/>
</dbReference>
<reference evidence="3" key="1">
    <citation type="submission" date="2021-01" db="EMBL/GenBank/DDBJ databases">
        <title>Whole genome shotgun sequence of Cellulomonas chitinilytica NBRC 110799.</title>
        <authorList>
            <person name="Komaki H."/>
            <person name="Tamura T."/>
        </authorList>
    </citation>
    <scope>NUCLEOTIDE SEQUENCE</scope>
    <source>
        <strain evidence="3">NBRC 110799</strain>
    </source>
</reference>
<keyword evidence="1 3" id="KW-0378">Hydrolase</keyword>
<accession>A0A919P138</accession>
<dbReference type="InterPro" id="IPR029058">
    <property type="entry name" value="AB_hydrolase_fold"/>
</dbReference>
<dbReference type="EMBL" id="BONK01000003">
    <property type="protein sequence ID" value="GIG20207.1"/>
    <property type="molecule type" value="Genomic_DNA"/>
</dbReference>
<gene>
    <name evidence="3" type="ORF">Cch01nite_09310</name>
</gene>
<dbReference type="Pfam" id="PF12697">
    <property type="entry name" value="Abhydrolase_6"/>
    <property type="match status" value="1"/>
</dbReference>
<dbReference type="InterPro" id="IPR050266">
    <property type="entry name" value="AB_hydrolase_sf"/>
</dbReference>
<dbReference type="PANTHER" id="PTHR43798:SF31">
    <property type="entry name" value="AB HYDROLASE SUPERFAMILY PROTEIN YCLE"/>
    <property type="match status" value="1"/>
</dbReference>
<organism evidence="3 4">
    <name type="scientific">Cellulomonas chitinilytica</name>
    <dbReference type="NCBI Taxonomy" id="398759"/>
    <lineage>
        <taxon>Bacteria</taxon>
        <taxon>Bacillati</taxon>
        <taxon>Actinomycetota</taxon>
        <taxon>Actinomycetes</taxon>
        <taxon>Micrococcales</taxon>
        <taxon>Cellulomonadaceae</taxon>
        <taxon>Cellulomonas</taxon>
    </lineage>
</organism>
<dbReference type="InterPro" id="IPR000073">
    <property type="entry name" value="AB_hydrolase_1"/>
</dbReference>
<evidence type="ECO:0000313" key="4">
    <source>
        <dbReference type="Proteomes" id="UP000632740"/>
    </source>
</evidence>
<dbReference type="AlphaFoldDB" id="A0A919P138"/>
<dbReference type="GO" id="GO:0016787">
    <property type="term" value="F:hydrolase activity"/>
    <property type="evidence" value="ECO:0007669"/>
    <property type="project" value="UniProtKB-KW"/>
</dbReference>
<protein>
    <submittedName>
        <fullName evidence="3">Hydrolase</fullName>
    </submittedName>
</protein>
<dbReference type="PRINTS" id="PR00111">
    <property type="entry name" value="ABHYDROLASE"/>
</dbReference>
<dbReference type="RefSeq" id="WP_203749279.1">
    <property type="nucleotide sequence ID" value="NZ_BONK01000003.1"/>
</dbReference>
<comment type="caution">
    <text evidence="3">The sequence shown here is derived from an EMBL/GenBank/DDBJ whole genome shotgun (WGS) entry which is preliminary data.</text>
</comment>
<proteinExistence type="predicted"/>
<evidence type="ECO:0000313" key="3">
    <source>
        <dbReference type="EMBL" id="GIG20207.1"/>
    </source>
</evidence>
<sequence>MTQLHHECAGHGPVVVLLHSGVTDLRQWDPQWQALAEHHRVVRYDRRGWGRSPLPEASAPPYCSADDLMALLDELDIDRAALVGSSAGGAIAQQVASTWPERVSHLVLLCTDGDAVEPTSSVRAFGRREDELLEAGDVAAAVELNVSTFLGPDASAGTRDQVRRMQRNAFDVQLAAGDDVPCTPGPPIDLTRATMPATVVSGSLDLDYFTLTADAIAQQLPGARRTVLPWAGHLPNLERPDDVTTLLLDALA</sequence>
<dbReference type="SUPFAM" id="SSF53474">
    <property type="entry name" value="alpha/beta-Hydrolases"/>
    <property type="match status" value="1"/>
</dbReference>
<dbReference type="PANTHER" id="PTHR43798">
    <property type="entry name" value="MONOACYLGLYCEROL LIPASE"/>
    <property type="match status" value="1"/>
</dbReference>
<evidence type="ECO:0000259" key="2">
    <source>
        <dbReference type="Pfam" id="PF12697"/>
    </source>
</evidence>
<evidence type="ECO:0000256" key="1">
    <source>
        <dbReference type="ARBA" id="ARBA00022801"/>
    </source>
</evidence>